<dbReference type="Proteomes" id="UP000095008">
    <property type="component" value="Unassembled WGS sequence"/>
</dbReference>
<dbReference type="EMBL" id="LWRY01000012">
    <property type="protein sequence ID" value="OCX75577.1"/>
    <property type="molecule type" value="Genomic_DNA"/>
</dbReference>
<dbReference type="Pfam" id="PF16363">
    <property type="entry name" value="GDP_Man_Dehyd"/>
    <property type="match status" value="1"/>
</dbReference>
<protein>
    <recommendedName>
        <fullName evidence="1">NAD(P)-binding domain-containing protein</fullName>
    </recommendedName>
</protein>
<organism evidence="2 3">
    <name type="scientific">Acidithiobacillus thiooxidans</name>
    <name type="common">Thiobacillus thiooxidans</name>
    <dbReference type="NCBI Taxonomy" id="930"/>
    <lineage>
        <taxon>Bacteria</taxon>
        <taxon>Pseudomonadati</taxon>
        <taxon>Pseudomonadota</taxon>
        <taxon>Acidithiobacillia</taxon>
        <taxon>Acidithiobacillales</taxon>
        <taxon>Acidithiobacillaceae</taxon>
        <taxon>Acidithiobacillus</taxon>
    </lineage>
</organism>
<dbReference type="Gene3D" id="3.40.50.720">
    <property type="entry name" value="NAD(P)-binding Rossmann-like Domain"/>
    <property type="match status" value="1"/>
</dbReference>
<proteinExistence type="predicted"/>
<gene>
    <name evidence="2" type="ORF">A6M23_02180</name>
</gene>
<dbReference type="AlphaFoldDB" id="A0A1C2IHW5"/>
<evidence type="ECO:0000259" key="1">
    <source>
        <dbReference type="Pfam" id="PF16363"/>
    </source>
</evidence>
<reference evidence="2" key="1">
    <citation type="journal article" date="2016" name="Int. J. Mol. Sci.">
        <title>Comparative genomics of the extreme acidophile Acidithiobacillus thiooxidans reveals intraspecific divergence and niche adaptation.</title>
        <authorList>
            <person name="Zhang X."/>
            <person name="Feng X."/>
            <person name="Tao J."/>
            <person name="Ma L."/>
            <person name="Xiao Y."/>
            <person name="Liang Y."/>
            <person name="Liu X."/>
            <person name="Yin H."/>
        </authorList>
    </citation>
    <scope>NUCLEOTIDE SEQUENCE [LARGE SCALE GENOMIC DNA]</scope>
    <source>
        <strain evidence="2">DXS-W</strain>
    </source>
</reference>
<feature type="domain" description="NAD(P)-binding" evidence="1">
    <location>
        <begin position="12"/>
        <end position="72"/>
    </location>
</feature>
<dbReference type="InterPro" id="IPR016040">
    <property type="entry name" value="NAD(P)-bd_dom"/>
</dbReference>
<accession>A0A1C2IHW5</accession>
<sequence>MGETTAMTKHAGITGQDGTYLADLLLSMVYGTFRRTNSVNFLRIEKLGIALHPALHLAEIDLTDLGSANPPFAHQRCQ</sequence>
<evidence type="ECO:0000313" key="3">
    <source>
        <dbReference type="Proteomes" id="UP000095008"/>
    </source>
</evidence>
<comment type="caution">
    <text evidence="2">The sequence shown here is derived from an EMBL/GenBank/DDBJ whole genome shotgun (WGS) entry which is preliminary data.</text>
</comment>
<evidence type="ECO:0000313" key="2">
    <source>
        <dbReference type="EMBL" id="OCX75577.1"/>
    </source>
</evidence>
<name>A0A1C2IHW5_ACITH</name>
<keyword evidence="3" id="KW-1185">Reference proteome</keyword>